<dbReference type="AlphaFoldDB" id="A0AAV7KPY3"/>
<dbReference type="Proteomes" id="UP001066276">
    <property type="component" value="Chromosome 12"/>
</dbReference>
<organism evidence="1 2">
    <name type="scientific">Pleurodeles waltl</name>
    <name type="common">Iberian ribbed newt</name>
    <dbReference type="NCBI Taxonomy" id="8319"/>
    <lineage>
        <taxon>Eukaryota</taxon>
        <taxon>Metazoa</taxon>
        <taxon>Chordata</taxon>
        <taxon>Craniata</taxon>
        <taxon>Vertebrata</taxon>
        <taxon>Euteleostomi</taxon>
        <taxon>Amphibia</taxon>
        <taxon>Batrachia</taxon>
        <taxon>Caudata</taxon>
        <taxon>Salamandroidea</taxon>
        <taxon>Salamandridae</taxon>
        <taxon>Pleurodelinae</taxon>
        <taxon>Pleurodeles</taxon>
    </lineage>
</organism>
<reference evidence="1" key="1">
    <citation type="journal article" date="2022" name="bioRxiv">
        <title>Sequencing and chromosome-scale assembly of the giantPleurodeles waltlgenome.</title>
        <authorList>
            <person name="Brown T."/>
            <person name="Elewa A."/>
            <person name="Iarovenko S."/>
            <person name="Subramanian E."/>
            <person name="Araus A.J."/>
            <person name="Petzold A."/>
            <person name="Susuki M."/>
            <person name="Suzuki K.-i.T."/>
            <person name="Hayashi T."/>
            <person name="Toyoda A."/>
            <person name="Oliveira C."/>
            <person name="Osipova E."/>
            <person name="Leigh N.D."/>
            <person name="Simon A."/>
            <person name="Yun M.H."/>
        </authorList>
    </citation>
    <scope>NUCLEOTIDE SEQUENCE</scope>
    <source>
        <strain evidence="1">20211129_DDA</strain>
        <tissue evidence="1">Liver</tissue>
    </source>
</reference>
<evidence type="ECO:0000313" key="2">
    <source>
        <dbReference type="Proteomes" id="UP001066276"/>
    </source>
</evidence>
<gene>
    <name evidence="1" type="ORF">NDU88_000148</name>
</gene>
<evidence type="ECO:0000313" key="1">
    <source>
        <dbReference type="EMBL" id="KAJ1079924.1"/>
    </source>
</evidence>
<protein>
    <submittedName>
        <fullName evidence="1">Uncharacterized protein</fullName>
    </submittedName>
</protein>
<sequence>DHTLQRCSPAATQSSVIWHSPLLRTVHCGVLRPPDLSCLWRNGRRITNQTGGTCQSHIPE</sequence>
<accession>A0AAV7KPY3</accession>
<proteinExistence type="predicted"/>
<keyword evidence="2" id="KW-1185">Reference proteome</keyword>
<dbReference type="EMBL" id="JANPWB010000016">
    <property type="protein sequence ID" value="KAJ1079924.1"/>
    <property type="molecule type" value="Genomic_DNA"/>
</dbReference>
<feature type="non-terminal residue" evidence="1">
    <location>
        <position position="1"/>
    </location>
</feature>
<comment type="caution">
    <text evidence="1">The sequence shown here is derived from an EMBL/GenBank/DDBJ whole genome shotgun (WGS) entry which is preliminary data.</text>
</comment>
<name>A0AAV7KPY3_PLEWA</name>
<feature type="non-terminal residue" evidence="1">
    <location>
        <position position="60"/>
    </location>
</feature>